<dbReference type="PANTHER" id="PTHR43685">
    <property type="entry name" value="GLYCOSYLTRANSFERASE"/>
    <property type="match status" value="1"/>
</dbReference>
<keyword evidence="3" id="KW-1185">Reference proteome</keyword>
<dbReference type="PANTHER" id="PTHR43685:SF2">
    <property type="entry name" value="GLYCOSYLTRANSFERASE 2-LIKE DOMAIN-CONTAINING PROTEIN"/>
    <property type="match status" value="1"/>
</dbReference>
<accession>A0ABS1JWV0</accession>
<dbReference type="SUPFAM" id="SSF53448">
    <property type="entry name" value="Nucleotide-diphospho-sugar transferases"/>
    <property type="match status" value="1"/>
</dbReference>
<evidence type="ECO:0000313" key="3">
    <source>
        <dbReference type="Proteomes" id="UP000622707"/>
    </source>
</evidence>
<dbReference type="InterPro" id="IPR001173">
    <property type="entry name" value="Glyco_trans_2-like"/>
</dbReference>
<organism evidence="2 3">
    <name type="scientific">Ramlibacter alkalitolerans</name>
    <dbReference type="NCBI Taxonomy" id="2039631"/>
    <lineage>
        <taxon>Bacteria</taxon>
        <taxon>Pseudomonadati</taxon>
        <taxon>Pseudomonadota</taxon>
        <taxon>Betaproteobacteria</taxon>
        <taxon>Burkholderiales</taxon>
        <taxon>Comamonadaceae</taxon>
        <taxon>Ramlibacter</taxon>
    </lineage>
</organism>
<dbReference type="Gene3D" id="3.90.550.10">
    <property type="entry name" value="Spore Coat Polysaccharide Biosynthesis Protein SpsA, Chain A"/>
    <property type="match status" value="1"/>
</dbReference>
<dbReference type="InterPro" id="IPR050834">
    <property type="entry name" value="Glycosyltransf_2"/>
</dbReference>
<name>A0ABS1JWV0_9BURK</name>
<evidence type="ECO:0000313" key="2">
    <source>
        <dbReference type="EMBL" id="MBL0428682.1"/>
    </source>
</evidence>
<gene>
    <name evidence="2" type="ORF">JI746_26480</name>
</gene>
<protein>
    <submittedName>
        <fullName evidence="2">Glycosyltransferase family 2 protein</fullName>
    </submittedName>
</protein>
<feature type="domain" description="Glycosyltransferase 2-like" evidence="1">
    <location>
        <begin position="10"/>
        <end position="139"/>
    </location>
</feature>
<dbReference type="EMBL" id="JAEQND010000021">
    <property type="protein sequence ID" value="MBL0428682.1"/>
    <property type="molecule type" value="Genomic_DNA"/>
</dbReference>
<reference evidence="2 3" key="1">
    <citation type="journal article" date="2017" name="Int. J. Syst. Evol. Microbiol.">
        <title>Ramlibacter alkalitolerans sp. nov., alkali-tolerant bacterium isolated from soil of ginseng.</title>
        <authorList>
            <person name="Lee D.H."/>
            <person name="Cha C.J."/>
        </authorList>
    </citation>
    <scope>NUCLEOTIDE SEQUENCE [LARGE SCALE GENOMIC DNA]</scope>
    <source>
        <strain evidence="2 3">KACC 19305</strain>
    </source>
</reference>
<dbReference type="Pfam" id="PF00535">
    <property type="entry name" value="Glycos_transf_2"/>
    <property type="match status" value="1"/>
</dbReference>
<sequence length="295" mass="33196">MTPVARIRVSAVITHYNRLELLARAVESVICQGAVIGEIIIVDDRTPGLSVEEIRRKLPQDDRVRVVQLLDNGGPQMARNAGLDIATCPVVALLDCDDVWLPGKVERQVHELVHAQADIVSSDVYKCYDGVTLIPDKKRRYSGDPVAYLLCQGGHLQTSTLLMWSKVARELKFDQAIRKFQDWDLIVRAHARNLRVALIRVPLSVYHAGTPHQMTGIPDPEQFRVVMARWQGMLSHACQFRARTRVLARFYVERGEVRKGFSEFADACFEAGALDFGGLARLVRKVVLGWLRKSC</sequence>
<comment type="caution">
    <text evidence="2">The sequence shown here is derived from an EMBL/GenBank/DDBJ whole genome shotgun (WGS) entry which is preliminary data.</text>
</comment>
<dbReference type="InterPro" id="IPR029044">
    <property type="entry name" value="Nucleotide-diphossugar_trans"/>
</dbReference>
<proteinExistence type="predicted"/>
<evidence type="ECO:0000259" key="1">
    <source>
        <dbReference type="Pfam" id="PF00535"/>
    </source>
</evidence>
<dbReference type="CDD" id="cd00761">
    <property type="entry name" value="Glyco_tranf_GTA_type"/>
    <property type="match status" value="1"/>
</dbReference>
<dbReference type="Proteomes" id="UP000622707">
    <property type="component" value="Unassembled WGS sequence"/>
</dbReference>
<dbReference type="RefSeq" id="WP_201693320.1">
    <property type="nucleotide sequence ID" value="NZ_JAEQND010000021.1"/>
</dbReference>